<reference evidence="7" key="1">
    <citation type="submission" date="2020-02" db="EMBL/GenBank/DDBJ databases">
        <title>Streptomyces sp. ASO4wet.</title>
        <authorList>
            <person name="Risdian C."/>
            <person name="Landwehr W."/>
            <person name="Schupp P."/>
            <person name="Wink J."/>
        </authorList>
    </citation>
    <scope>NUCLEOTIDE SEQUENCE [LARGE SCALE GENOMIC DNA]</scope>
    <source>
        <strain evidence="7">ASO4wet</strain>
    </source>
</reference>
<evidence type="ECO:0000259" key="5">
    <source>
        <dbReference type="PROSITE" id="PS51173"/>
    </source>
</evidence>
<feature type="transmembrane region" description="Helical" evidence="4">
    <location>
        <begin position="14"/>
        <end position="36"/>
    </location>
</feature>
<keyword evidence="1" id="KW-0732">Signal</keyword>
<dbReference type="GO" id="GO:0004553">
    <property type="term" value="F:hydrolase activity, hydrolyzing O-glycosyl compounds"/>
    <property type="evidence" value="ECO:0007669"/>
    <property type="project" value="InterPro"/>
</dbReference>
<name>A0A7T1T3V9_9ACTN</name>
<feature type="region of interest" description="Disordered" evidence="3">
    <location>
        <begin position="52"/>
        <end position="121"/>
    </location>
</feature>
<dbReference type="AlphaFoldDB" id="A0A7T1T3V9"/>
<dbReference type="InterPro" id="IPR008965">
    <property type="entry name" value="CBM2/CBM3_carb-bd_dom_sf"/>
</dbReference>
<organism evidence="6 7">
    <name type="scientific">Streptomyces bathyalis</name>
    <dbReference type="NCBI Taxonomy" id="2710756"/>
    <lineage>
        <taxon>Bacteria</taxon>
        <taxon>Bacillati</taxon>
        <taxon>Actinomycetota</taxon>
        <taxon>Actinomycetes</taxon>
        <taxon>Kitasatosporales</taxon>
        <taxon>Streptomycetaceae</taxon>
        <taxon>Streptomyces</taxon>
    </lineage>
</organism>
<dbReference type="Proteomes" id="UP000595046">
    <property type="component" value="Chromosome"/>
</dbReference>
<proteinExistence type="predicted"/>
<evidence type="ECO:0000313" key="6">
    <source>
        <dbReference type="EMBL" id="QPP05884.1"/>
    </source>
</evidence>
<dbReference type="KEGG" id="sbat:G4Z16_05150"/>
<dbReference type="InterPro" id="IPR001919">
    <property type="entry name" value="CBD2"/>
</dbReference>
<keyword evidence="4" id="KW-1133">Transmembrane helix</keyword>
<evidence type="ECO:0000256" key="2">
    <source>
        <dbReference type="ARBA" id="ARBA00023326"/>
    </source>
</evidence>
<dbReference type="GO" id="GO:0030247">
    <property type="term" value="F:polysaccharide binding"/>
    <property type="evidence" value="ECO:0007669"/>
    <property type="project" value="UniProtKB-UniRule"/>
</dbReference>
<protein>
    <recommendedName>
        <fullName evidence="5">CBM2 domain-containing protein</fullName>
    </recommendedName>
</protein>
<feature type="compositionally biased region" description="Low complexity" evidence="3">
    <location>
        <begin position="101"/>
        <end position="113"/>
    </location>
</feature>
<keyword evidence="2" id="KW-0624">Polysaccharide degradation</keyword>
<dbReference type="InterPro" id="IPR012291">
    <property type="entry name" value="CBM2_carb-bd_dom_sf"/>
</dbReference>
<dbReference type="SMART" id="SM00637">
    <property type="entry name" value="CBD_II"/>
    <property type="match status" value="1"/>
</dbReference>
<dbReference type="RefSeq" id="WP_197349405.1">
    <property type="nucleotide sequence ID" value="NZ_CP048882.1"/>
</dbReference>
<gene>
    <name evidence="6" type="ORF">G4Z16_05150</name>
</gene>
<keyword evidence="2" id="KW-0119">Carbohydrate metabolism</keyword>
<dbReference type="Pfam" id="PF00553">
    <property type="entry name" value="CBM_2"/>
    <property type="match status" value="1"/>
</dbReference>
<keyword evidence="7" id="KW-1185">Reference proteome</keyword>
<keyword evidence="4" id="KW-0472">Membrane</keyword>
<feature type="domain" description="CBM2" evidence="5">
    <location>
        <begin position="120"/>
        <end position="222"/>
    </location>
</feature>
<dbReference type="SUPFAM" id="SSF49384">
    <property type="entry name" value="Carbohydrate-binding domain"/>
    <property type="match status" value="1"/>
</dbReference>
<dbReference type="Gene3D" id="2.60.40.290">
    <property type="match status" value="1"/>
</dbReference>
<keyword evidence="4" id="KW-0812">Transmembrane</keyword>
<evidence type="ECO:0000256" key="3">
    <source>
        <dbReference type="SAM" id="MobiDB-lite"/>
    </source>
</evidence>
<sequence>MGPLADGAVRGFRAVRAVTAGGGAVAVVLLLMAVVLHQTGAWPFARDDSTAERSVPDARLPLPPSALGSGGSPSGGEDDEDGDQGRSDEDGGSGGGDEGRPGQSASTPGAGMRAPGGGGGPAENCGCRATWHVESQWEDFNATVRVLNTGRRPVRAWRITWTWPSGQRLVRGWNAGFRESGGAVTVRSGDGNARIPAGGETTFRLQATGGGSPAPLLVCHVL</sequence>
<dbReference type="GO" id="GO:0000272">
    <property type="term" value="P:polysaccharide catabolic process"/>
    <property type="evidence" value="ECO:0007669"/>
    <property type="project" value="UniProtKB-KW"/>
</dbReference>
<evidence type="ECO:0000256" key="4">
    <source>
        <dbReference type="SAM" id="Phobius"/>
    </source>
</evidence>
<dbReference type="EMBL" id="CP048882">
    <property type="protein sequence ID" value="QPP05884.1"/>
    <property type="molecule type" value="Genomic_DNA"/>
</dbReference>
<evidence type="ECO:0000256" key="1">
    <source>
        <dbReference type="ARBA" id="ARBA00022729"/>
    </source>
</evidence>
<accession>A0A7T1T3V9</accession>
<dbReference type="PROSITE" id="PS51173">
    <property type="entry name" value="CBM2"/>
    <property type="match status" value="1"/>
</dbReference>
<evidence type="ECO:0000313" key="7">
    <source>
        <dbReference type="Proteomes" id="UP000595046"/>
    </source>
</evidence>